<organism evidence="2">
    <name type="scientific">Phytophthora nicotianae</name>
    <name type="common">Potato buckeye rot agent</name>
    <name type="synonym">Phytophthora parasitica</name>
    <dbReference type="NCBI Taxonomy" id="4792"/>
    <lineage>
        <taxon>Eukaryota</taxon>
        <taxon>Sar</taxon>
        <taxon>Stramenopiles</taxon>
        <taxon>Oomycota</taxon>
        <taxon>Peronosporomycetes</taxon>
        <taxon>Peronosporales</taxon>
        <taxon>Peronosporaceae</taxon>
        <taxon>Phytophthora</taxon>
    </lineage>
</organism>
<dbReference type="EMBL" id="KI681182">
    <property type="protein sequence ID" value="ETL86859.1"/>
    <property type="molecule type" value="Genomic_DNA"/>
</dbReference>
<proteinExistence type="predicted"/>
<protein>
    <submittedName>
        <fullName evidence="2">Uncharacterized protein</fullName>
    </submittedName>
</protein>
<dbReference type="AlphaFoldDB" id="W2GD10"/>
<gene>
    <name evidence="2" type="ORF">L915_14103</name>
    <name evidence="3" type="ORF">L917_13788</name>
</gene>
<dbReference type="EMBL" id="KI687752">
    <property type="protein sequence ID" value="ETK80140.1"/>
    <property type="molecule type" value="Genomic_DNA"/>
</dbReference>
<accession>W2GD10</accession>
<dbReference type="Proteomes" id="UP000053236">
    <property type="component" value="Unassembled WGS sequence"/>
</dbReference>
<name>W2GD10_PHYNI</name>
<evidence type="ECO:0000313" key="2">
    <source>
        <dbReference type="EMBL" id="ETK80140.1"/>
    </source>
</evidence>
<reference evidence="3" key="1">
    <citation type="submission" date="2013-11" db="EMBL/GenBank/DDBJ databases">
        <title>The Genome Sequence of Phytophthora parasitica CHvinca01.</title>
        <authorList>
            <consortium name="The Broad Institute Genomics Platform"/>
            <person name="Russ C."/>
            <person name="Tyler B."/>
            <person name="Panabieres F."/>
            <person name="Shan W."/>
            <person name="Tripathy S."/>
            <person name="Grunwald N."/>
            <person name="Machado M."/>
            <person name="Johnson C.S."/>
            <person name="Arredondo F."/>
            <person name="Hong C."/>
            <person name="Coffey M."/>
            <person name="Young S.K."/>
            <person name="Zeng Q."/>
            <person name="Gargeya S."/>
            <person name="Fitzgerald M."/>
            <person name="Abouelleil A."/>
            <person name="Alvarado L."/>
            <person name="Chapman S.B."/>
            <person name="Gainer-Dewar J."/>
            <person name="Goldberg J."/>
            <person name="Griggs A."/>
            <person name="Gujja S."/>
            <person name="Hansen M."/>
            <person name="Howarth C."/>
            <person name="Imamovic A."/>
            <person name="Ireland A."/>
            <person name="Larimer J."/>
            <person name="McCowan C."/>
            <person name="Murphy C."/>
            <person name="Pearson M."/>
            <person name="Poon T.W."/>
            <person name="Priest M."/>
            <person name="Roberts A."/>
            <person name="Saif S."/>
            <person name="Shea T."/>
            <person name="Sykes S."/>
            <person name="Wortman J."/>
            <person name="Nusbaum C."/>
            <person name="Birren B."/>
        </authorList>
    </citation>
    <scope>NUCLEOTIDE SEQUENCE [LARGE SCALE GENOMIC DNA]</scope>
    <source>
        <strain evidence="3">CHvinca01</strain>
    </source>
</reference>
<evidence type="ECO:0000313" key="3">
    <source>
        <dbReference type="EMBL" id="ETL86859.1"/>
    </source>
</evidence>
<feature type="region of interest" description="Disordered" evidence="1">
    <location>
        <begin position="1"/>
        <end position="35"/>
    </location>
</feature>
<dbReference type="Proteomes" id="UP000054423">
    <property type="component" value="Unassembled WGS sequence"/>
</dbReference>
<evidence type="ECO:0000256" key="1">
    <source>
        <dbReference type="SAM" id="MobiDB-lite"/>
    </source>
</evidence>
<sequence length="35" mass="3597">MSIDFKAKAMASSKVPSPTACPKTPSTGFELAHGC</sequence>
<reference evidence="2" key="2">
    <citation type="submission" date="2013-11" db="EMBL/GenBank/DDBJ databases">
        <title>The Genome Sequence of Phytophthora parasitica CJ02B3.</title>
        <authorList>
            <consortium name="The Broad Institute Genomics Platform"/>
            <person name="Russ C."/>
            <person name="Tyler B."/>
            <person name="Panabieres F."/>
            <person name="Shan W."/>
            <person name="Tripathy S."/>
            <person name="Grunwald N."/>
            <person name="Machado M."/>
            <person name="Johnson C.S."/>
            <person name="Arredondo F."/>
            <person name="Hong C."/>
            <person name="Coffey M."/>
            <person name="Young S.K."/>
            <person name="Zeng Q."/>
            <person name="Gargeya S."/>
            <person name="Fitzgerald M."/>
            <person name="Abouelleil A."/>
            <person name="Alvarado L."/>
            <person name="Chapman S.B."/>
            <person name="Gainer-Dewar J."/>
            <person name="Goldberg J."/>
            <person name="Griggs A."/>
            <person name="Gujja S."/>
            <person name="Hansen M."/>
            <person name="Howarth C."/>
            <person name="Imamovic A."/>
            <person name="Ireland A."/>
            <person name="Larimer J."/>
            <person name="McCowan C."/>
            <person name="Murphy C."/>
            <person name="Pearson M."/>
            <person name="Poon T.W."/>
            <person name="Priest M."/>
            <person name="Roberts A."/>
            <person name="Saif S."/>
            <person name="Shea T."/>
            <person name="Sykes S."/>
            <person name="Wortman J."/>
            <person name="Nusbaum C."/>
            <person name="Birren B."/>
        </authorList>
    </citation>
    <scope>NUCLEOTIDE SEQUENCE [LARGE SCALE GENOMIC DNA]</scope>
    <source>
        <strain evidence="2">CJ02B3</strain>
    </source>
</reference>